<evidence type="ECO:0000256" key="9">
    <source>
        <dbReference type="SAM" id="Phobius"/>
    </source>
</evidence>
<feature type="repeat" description="ANK" evidence="7">
    <location>
        <begin position="73"/>
        <end position="105"/>
    </location>
</feature>
<feature type="transmembrane region" description="Helical" evidence="9">
    <location>
        <begin position="345"/>
        <end position="364"/>
    </location>
</feature>
<evidence type="ECO:0000313" key="12">
    <source>
        <dbReference type="Proteomes" id="UP000325577"/>
    </source>
</evidence>
<dbReference type="Proteomes" id="UP000325577">
    <property type="component" value="Linkage Group LG17"/>
</dbReference>
<keyword evidence="2 9" id="KW-0812">Transmembrane</keyword>
<sequence>MERMERMLFEAAVEGSVTSLVGLLQDDPLILDRVIVNCFNETPLHVAAMLGHTDFVKEILRRKPELAREVNSRQSSPLHLASAKGYVEIVQALLSANSEMCLAGDRDGRNPLHLAAIKGQVNVLKELVKARPHAARVIVDCGETILHLCVNHNQLEALKLLVETLGSHEFVNYKDDDGNTILHLAVADKQVETIEFLLTSSAIDVNVVNANGFTAADVIAQNRRDVKDKNIIESLKSAGALLGKIESKMTTRLSCDTDYRVSSPHPLEEVREKYRKKKDWLEKTRSALMVVASLIATMAFQVVANPPGGVRPDEFEGNDNPVSRDPHQAGNSSLASMDPMSYDQIIIYNTTGFVASLSIILLLMSGLPFRRRFLIWILMVIMWVAVTAMALTYLSILTSTLPDQTTIDVSALIIIIWIGLIVFLLVAHAIRILLKMIRKLIKLVRRKRGGISTMMNRAVVSAIV</sequence>
<keyword evidence="4 9" id="KW-1133">Transmembrane helix</keyword>
<keyword evidence="3" id="KW-0677">Repeat</keyword>
<keyword evidence="6 9" id="KW-0472">Membrane</keyword>
<evidence type="ECO:0000256" key="4">
    <source>
        <dbReference type="ARBA" id="ARBA00022989"/>
    </source>
</evidence>
<reference evidence="11 12" key="1">
    <citation type="submission" date="2019-09" db="EMBL/GenBank/DDBJ databases">
        <title>A chromosome-level genome assembly of the Chinese tupelo Nyssa sinensis.</title>
        <authorList>
            <person name="Yang X."/>
            <person name="Kang M."/>
            <person name="Yang Y."/>
            <person name="Xiong H."/>
            <person name="Wang M."/>
            <person name="Zhang Z."/>
            <person name="Wang Z."/>
            <person name="Wu H."/>
            <person name="Ma T."/>
            <person name="Liu J."/>
            <person name="Xi Z."/>
        </authorList>
    </citation>
    <scope>NUCLEOTIDE SEQUENCE [LARGE SCALE GENOMIC DNA]</scope>
    <source>
        <strain evidence="11">J267</strain>
        <tissue evidence="11">Leaf</tissue>
    </source>
</reference>
<gene>
    <name evidence="11" type="ORF">F0562_030159</name>
</gene>
<organism evidence="11 12">
    <name type="scientific">Nyssa sinensis</name>
    <dbReference type="NCBI Taxonomy" id="561372"/>
    <lineage>
        <taxon>Eukaryota</taxon>
        <taxon>Viridiplantae</taxon>
        <taxon>Streptophyta</taxon>
        <taxon>Embryophyta</taxon>
        <taxon>Tracheophyta</taxon>
        <taxon>Spermatophyta</taxon>
        <taxon>Magnoliopsida</taxon>
        <taxon>eudicotyledons</taxon>
        <taxon>Gunneridae</taxon>
        <taxon>Pentapetalae</taxon>
        <taxon>asterids</taxon>
        <taxon>Cornales</taxon>
        <taxon>Nyssaceae</taxon>
        <taxon>Nyssa</taxon>
    </lineage>
</organism>
<dbReference type="OrthoDB" id="7729168at2759"/>
<evidence type="ECO:0000313" key="11">
    <source>
        <dbReference type="EMBL" id="KAA8535156.1"/>
    </source>
</evidence>
<dbReference type="FunFam" id="1.25.40.20:FF:000477">
    <property type="entry name" value="Ankyrin repeat family protein"/>
    <property type="match status" value="1"/>
</dbReference>
<dbReference type="InterPro" id="IPR036770">
    <property type="entry name" value="Ankyrin_rpt-contain_sf"/>
</dbReference>
<protein>
    <recommendedName>
        <fullName evidence="10">PGG domain-containing protein</fullName>
    </recommendedName>
</protein>
<evidence type="ECO:0000256" key="6">
    <source>
        <dbReference type="ARBA" id="ARBA00023136"/>
    </source>
</evidence>
<feature type="domain" description="PGG" evidence="10">
    <location>
        <begin position="279"/>
        <end position="397"/>
    </location>
</feature>
<evidence type="ECO:0000259" key="10">
    <source>
        <dbReference type="Pfam" id="PF13962"/>
    </source>
</evidence>
<dbReference type="PROSITE" id="PS50297">
    <property type="entry name" value="ANK_REP_REGION"/>
    <property type="match status" value="4"/>
</dbReference>
<evidence type="ECO:0000256" key="1">
    <source>
        <dbReference type="ARBA" id="ARBA00004141"/>
    </source>
</evidence>
<keyword evidence="5 7" id="KW-0040">ANK repeat</keyword>
<dbReference type="Pfam" id="PF12796">
    <property type="entry name" value="Ank_2"/>
    <property type="match status" value="2"/>
</dbReference>
<dbReference type="AlphaFoldDB" id="A0A5J5AZ84"/>
<feature type="repeat" description="ANK" evidence="7">
    <location>
        <begin position="177"/>
        <end position="210"/>
    </location>
</feature>
<evidence type="ECO:0000256" key="2">
    <source>
        <dbReference type="ARBA" id="ARBA00022692"/>
    </source>
</evidence>
<dbReference type="PANTHER" id="PTHR24186:SF37">
    <property type="entry name" value="PGG DOMAIN-CONTAINING PROTEIN"/>
    <property type="match status" value="1"/>
</dbReference>
<dbReference type="InterPro" id="IPR026961">
    <property type="entry name" value="PGG_dom"/>
</dbReference>
<dbReference type="InterPro" id="IPR002110">
    <property type="entry name" value="Ankyrin_rpt"/>
</dbReference>
<dbReference type="EMBL" id="CM018040">
    <property type="protein sequence ID" value="KAA8535156.1"/>
    <property type="molecule type" value="Genomic_DNA"/>
</dbReference>
<keyword evidence="12" id="KW-1185">Reference proteome</keyword>
<evidence type="ECO:0000256" key="7">
    <source>
        <dbReference type="PROSITE-ProRule" id="PRU00023"/>
    </source>
</evidence>
<feature type="repeat" description="ANK" evidence="7">
    <location>
        <begin position="107"/>
        <end position="129"/>
    </location>
</feature>
<dbReference type="Pfam" id="PF00023">
    <property type="entry name" value="Ank"/>
    <property type="match status" value="1"/>
</dbReference>
<dbReference type="SUPFAM" id="SSF48403">
    <property type="entry name" value="Ankyrin repeat"/>
    <property type="match status" value="1"/>
</dbReference>
<feature type="transmembrane region" description="Helical" evidence="9">
    <location>
        <begin position="286"/>
        <end position="304"/>
    </location>
</feature>
<dbReference type="PROSITE" id="PS50088">
    <property type="entry name" value="ANK_REPEAT"/>
    <property type="match status" value="4"/>
</dbReference>
<evidence type="ECO:0000256" key="5">
    <source>
        <dbReference type="ARBA" id="ARBA00023043"/>
    </source>
</evidence>
<feature type="repeat" description="ANK" evidence="7">
    <location>
        <begin position="39"/>
        <end position="71"/>
    </location>
</feature>
<dbReference type="SMART" id="SM00248">
    <property type="entry name" value="ANK"/>
    <property type="match status" value="6"/>
</dbReference>
<accession>A0A5J5AZ84</accession>
<feature type="region of interest" description="Disordered" evidence="8">
    <location>
        <begin position="310"/>
        <end position="335"/>
    </location>
</feature>
<feature type="transmembrane region" description="Helical" evidence="9">
    <location>
        <begin position="373"/>
        <end position="397"/>
    </location>
</feature>
<dbReference type="GO" id="GO:0005886">
    <property type="term" value="C:plasma membrane"/>
    <property type="evidence" value="ECO:0007669"/>
    <property type="project" value="TreeGrafter"/>
</dbReference>
<feature type="transmembrane region" description="Helical" evidence="9">
    <location>
        <begin position="409"/>
        <end position="434"/>
    </location>
</feature>
<name>A0A5J5AZ84_9ASTE</name>
<dbReference type="Pfam" id="PF13962">
    <property type="entry name" value="PGG"/>
    <property type="match status" value="1"/>
</dbReference>
<evidence type="ECO:0000256" key="8">
    <source>
        <dbReference type="SAM" id="MobiDB-lite"/>
    </source>
</evidence>
<comment type="subcellular location">
    <subcellularLocation>
        <location evidence="1">Membrane</location>
        <topology evidence="1">Multi-pass membrane protein</topology>
    </subcellularLocation>
</comment>
<proteinExistence type="predicted"/>
<dbReference type="PANTHER" id="PTHR24186">
    <property type="entry name" value="PROTEIN PHOSPHATASE 1 REGULATORY SUBUNIT"/>
    <property type="match status" value="1"/>
</dbReference>
<dbReference type="Gene3D" id="1.25.40.20">
    <property type="entry name" value="Ankyrin repeat-containing domain"/>
    <property type="match status" value="1"/>
</dbReference>
<evidence type="ECO:0000256" key="3">
    <source>
        <dbReference type="ARBA" id="ARBA00022737"/>
    </source>
</evidence>